<protein>
    <recommendedName>
        <fullName evidence="4">TNFR-Cys domain-containing protein</fullName>
    </recommendedName>
</protein>
<dbReference type="Proteomes" id="UP001209878">
    <property type="component" value="Unassembled WGS sequence"/>
</dbReference>
<keyword evidence="3" id="KW-1185">Reference proteome</keyword>
<evidence type="ECO:0000256" key="1">
    <source>
        <dbReference type="SAM" id="SignalP"/>
    </source>
</evidence>
<name>A0AAD9P7N6_RIDPI</name>
<organism evidence="2 3">
    <name type="scientific">Ridgeia piscesae</name>
    <name type="common">Tubeworm</name>
    <dbReference type="NCBI Taxonomy" id="27915"/>
    <lineage>
        <taxon>Eukaryota</taxon>
        <taxon>Metazoa</taxon>
        <taxon>Spiralia</taxon>
        <taxon>Lophotrochozoa</taxon>
        <taxon>Annelida</taxon>
        <taxon>Polychaeta</taxon>
        <taxon>Sedentaria</taxon>
        <taxon>Canalipalpata</taxon>
        <taxon>Sabellida</taxon>
        <taxon>Siboglinidae</taxon>
        <taxon>Ridgeia</taxon>
    </lineage>
</organism>
<evidence type="ECO:0008006" key="4">
    <source>
        <dbReference type="Google" id="ProtNLM"/>
    </source>
</evidence>
<proteinExistence type="predicted"/>
<evidence type="ECO:0000313" key="3">
    <source>
        <dbReference type="Proteomes" id="UP001209878"/>
    </source>
</evidence>
<sequence length="120" mass="13106">MDMSGQSWVISVLVCLTFAHLTQSTRPIRYISCEYQHCDGRTQYCDKLTGSCSGCRAPCSRTTEADEKLCQTECQAYLALLTTPSPTDVVILSAASKPKPSGSRTHVVIGECFNSAYKLS</sequence>
<gene>
    <name evidence="2" type="ORF">NP493_99g01028</name>
</gene>
<comment type="caution">
    <text evidence="2">The sequence shown here is derived from an EMBL/GenBank/DDBJ whole genome shotgun (WGS) entry which is preliminary data.</text>
</comment>
<reference evidence="2" key="1">
    <citation type="journal article" date="2023" name="Mol. Biol. Evol.">
        <title>Third-Generation Sequencing Reveals the Adaptive Role of the Epigenome in Three Deep-Sea Polychaetes.</title>
        <authorList>
            <person name="Perez M."/>
            <person name="Aroh O."/>
            <person name="Sun Y."/>
            <person name="Lan Y."/>
            <person name="Juniper S.K."/>
            <person name="Young C.R."/>
            <person name="Angers B."/>
            <person name="Qian P.Y."/>
        </authorList>
    </citation>
    <scope>NUCLEOTIDE SEQUENCE</scope>
    <source>
        <strain evidence="2">R07B-5</strain>
    </source>
</reference>
<accession>A0AAD9P7N6</accession>
<feature type="signal peptide" evidence="1">
    <location>
        <begin position="1"/>
        <end position="24"/>
    </location>
</feature>
<feature type="chain" id="PRO_5042024127" description="TNFR-Cys domain-containing protein" evidence="1">
    <location>
        <begin position="25"/>
        <end position="120"/>
    </location>
</feature>
<dbReference type="EMBL" id="JAODUO010000099">
    <property type="protein sequence ID" value="KAK2189693.1"/>
    <property type="molecule type" value="Genomic_DNA"/>
</dbReference>
<evidence type="ECO:0000313" key="2">
    <source>
        <dbReference type="EMBL" id="KAK2189693.1"/>
    </source>
</evidence>
<keyword evidence="1" id="KW-0732">Signal</keyword>
<dbReference type="AlphaFoldDB" id="A0AAD9P7N6"/>